<protein>
    <submittedName>
        <fullName evidence="1">Uncharacterized protein</fullName>
    </submittedName>
</protein>
<dbReference type="EMBL" id="AKHW03000227">
    <property type="protein sequence ID" value="KYO48294.1"/>
    <property type="molecule type" value="Genomic_DNA"/>
</dbReference>
<keyword evidence="2" id="KW-1185">Reference proteome</keyword>
<dbReference type="AlphaFoldDB" id="A0A151PHB6"/>
<dbReference type="Proteomes" id="UP000050525">
    <property type="component" value="Unassembled WGS sequence"/>
</dbReference>
<sequence>MDLLCMWLSQKAMNSRSVTSIEVWRLWFRDVQWCRNLIQTLLIRYTRRECSKRTRSHFYPYCNSPSALKPV</sequence>
<reference evidence="1 2" key="1">
    <citation type="journal article" date="2012" name="Genome Biol.">
        <title>Sequencing three crocodilian genomes to illuminate the evolution of archosaurs and amniotes.</title>
        <authorList>
            <person name="St John J.A."/>
            <person name="Braun E.L."/>
            <person name="Isberg S.R."/>
            <person name="Miles L.G."/>
            <person name="Chong A.Y."/>
            <person name="Gongora J."/>
            <person name="Dalzell P."/>
            <person name="Moran C."/>
            <person name="Bed'hom B."/>
            <person name="Abzhanov A."/>
            <person name="Burgess S.C."/>
            <person name="Cooksey A.M."/>
            <person name="Castoe T.A."/>
            <person name="Crawford N.G."/>
            <person name="Densmore L.D."/>
            <person name="Drew J.C."/>
            <person name="Edwards S.V."/>
            <person name="Faircloth B.C."/>
            <person name="Fujita M.K."/>
            <person name="Greenwold M.J."/>
            <person name="Hoffmann F.G."/>
            <person name="Howard J.M."/>
            <person name="Iguchi T."/>
            <person name="Janes D.E."/>
            <person name="Khan S.Y."/>
            <person name="Kohno S."/>
            <person name="de Koning A.J."/>
            <person name="Lance S.L."/>
            <person name="McCarthy F.M."/>
            <person name="McCormack J.E."/>
            <person name="Merchant M.E."/>
            <person name="Peterson D.G."/>
            <person name="Pollock D.D."/>
            <person name="Pourmand N."/>
            <person name="Raney B.J."/>
            <person name="Roessler K.A."/>
            <person name="Sanford J.R."/>
            <person name="Sawyer R.H."/>
            <person name="Schmidt C.J."/>
            <person name="Triplett E.W."/>
            <person name="Tuberville T.D."/>
            <person name="Venegas-Anaya M."/>
            <person name="Howard J.T."/>
            <person name="Jarvis E.D."/>
            <person name="Guillette L.J.Jr."/>
            <person name="Glenn T.C."/>
            <person name="Green R.E."/>
            <person name="Ray D.A."/>
        </authorList>
    </citation>
    <scope>NUCLEOTIDE SEQUENCE [LARGE SCALE GENOMIC DNA]</scope>
    <source>
        <strain evidence="1">KSC_2009_1</strain>
    </source>
</reference>
<organism evidence="1 2">
    <name type="scientific">Alligator mississippiensis</name>
    <name type="common">American alligator</name>
    <dbReference type="NCBI Taxonomy" id="8496"/>
    <lineage>
        <taxon>Eukaryota</taxon>
        <taxon>Metazoa</taxon>
        <taxon>Chordata</taxon>
        <taxon>Craniata</taxon>
        <taxon>Vertebrata</taxon>
        <taxon>Euteleostomi</taxon>
        <taxon>Archelosauria</taxon>
        <taxon>Archosauria</taxon>
        <taxon>Crocodylia</taxon>
        <taxon>Alligatoridae</taxon>
        <taxon>Alligatorinae</taxon>
        <taxon>Alligator</taxon>
    </lineage>
</organism>
<evidence type="ECO:0000313" key="1">
    <source>
        <dbReference type="EMBL" id="KYO48294.1"/>
    </source>
</evidence>
<gene>
    <name evidence="1" type="ORF">Y1Q_0024667</name>
</gene>
<evidence type="ECO:0000313" key="2">
    <source>
        <dbReference type="Proteomes" id="UP000050525"/>
    </source>
</evidence>
<comment type="caution">
    <text evidence="1">The sequence shown here is derived from an EMBL/GenBank/DDBJ whole genome shotgun (WGS) entry which is preliminary data.</text>
</comment>
<name>A0A151PHB6_ALLMI</name>
<proteinExistence type="predicted"/>
<accession>A0A151PHB6</accession>